<evidence type="ECO:0000313" key="2">
    <source>
        <dbReference type="EMBL" id="MBB5707470.1"/>
    </source>
</evidence>
<comment type="caution">
    <text evidence="2">The sequence shown here is derived from an EMBL/GenBank/DDBJ whole genome shotgun (WGS) entry which is preliminary data.</text>
</comment>
<dbReference type="PROSITE" id="PS00061">
    <property type="entry name" value="ADH_SHORT"/>
    <property type="match status" value="1"/>
</dbReference>
<dbReference type="SUPFAM" id="SSF51735">
    <property type="entry name" value="NAD(P)-binding Rossmann-fold domains"/>
    <property type="match status" value="1"/>
</dbReference>
<dbReference type="Gene3D" id="3.40.50.720">
    <property type="entry name" value="NAD(P)-binding Rossmann-like Domain"/>
    <property type="match status" value="1"/>
</dbReference>
<dbReference type="GO" id="GO:0030497">
    <property type="term" value="P:fatty acid elongation"/>
    <property type="evidence" value="ECO:0007669"/>
    <property type="project" value="TreeGrafter"/>
</dbReference>
<dbReference type="PANTHER" id="PTHR42760:SF135">
    <property type="entry name" value="BLL7886 PROTEIN"/>
    <property type="match status" value="1"/>
</dbReference>
<evidence type="ECO:0000313" key="3">
    <source>
        <dbReference type="Proteomes" id="UP000537161"/>
    </source>
</evidence>
<name>A0A7W9B736_9SPHN</name>
<dbReference type="Proteomes" id="UP000537161">
    <property type="component" value="Unassembled WGS sequence"/>
</dbReference>
<dbReference type="AlphaFoldDB" id="A0A7W9B736"/>
<accession>A0A7W9B736</accession>
<gene>
    <name evidence="2" type="ORF">FHR21_002836</name>
</gene>
<sequence>MDRLVAAKLQPIGIDLASQGPAGIPFFDGVDLADEQSVARIFEQIGNDGDIHGLVNVAGGFVWQTVEESCTESWQNMFRINVVSAVNASRSALSLLRSGGSIVNVGAAAAANAAAGMGAYTAAKSGVARLTEALAAECKERGIRVNAVLPSILDTPQNRKDMGDADSHKWVKPAELAEVIAFLLSDAASAITGANIPVTGRL</sequence>
<dbReference type="PANTHER" id="PTHR42760">
    <property type="entry name" value="SHORT-CHAIN DEHYDROGENASES/REDUCTASES FAMILY MEMBER"/>
    <property type="match status" value="1"/>
</dbReference>
<dbReference type="PRINTS" id="PR00081">
    <property type="entry name" value="GDHRDH"/>
</dbReference>
<dbReference type="InterPro" id="IPR002347">
    <property type="entry name" value="SDR_fam"/>
</dbReference>
<dbReference type="Pfam" id="PF13561">
    <property type="entry name" value="adh_short_C2"/>
    <property type="match status" value="1"/>
</dbReference>
<dbReference type="EMBL" id="JACIJH010000009">
    <property type="protein sequence ID" value="MBB5707470.1"/>
    <property type="molecule type" value="Genomic_DNA"/>
</dbReference>
<dbReference type="InterPro" id="IPR020904">
    <property type="entry name" value="Sc_DH/Rdtase_CS"/>
</dbReference>
<proteinExistence type="inferred from homology"/>
<dbReference type="PRINTS" id="PR00080">
    <property type="entry name" value="SDRFAMILY"/>
</dbReference>
<keyword evidence="3" id="KW-1185">Reference proteome</keyword>
<evidence type="ECO:0000256" key="1">
    <source>
        <dbReference type="ARBA" id="ARBA00006484"/>
    </source>
</evidence>
<dbReference type="InterPro" id="IPR036291">
    <property type="entry name" value="NAD(P)-bd_dom_sf"/>
</dbReference>
<organism evidence="2 3">
    <name type="scientific">Sphingopyxis panaciterrulae</name>
    <dbReference type="NCBI Taxonomy" id="462372"/>
    <lineage>
        <taxon>Bacteria</taxon>
        <taxon>Pseudomonadati</taxon>
        <taxon>Pseudomonadota</taxon>
        <taxon>Alphaproteobacteria</taxon>
        <taxon>Sphingomonadales</taxon>
        <taxon>Sphingomonadaceae</taxon>
        <taxon>Sphingopyxis</taxon>
    </lineage>
</organism>
<dbReference type="GO" id="GO:0016616">
    <property type="term" value="F:oxidoreductase activity, acting on the CH-OH group of donors, NAD or NADP as acceptor"/>
    <property type="evidence" value="ECO:0007669"/>
    <property type="project" value="TreeGrafter"/>
</dbReference>
<reference evidence="2 3" key="1">
    <citation type="submission" date="2020-08" db="EMBL/GenBank/DDBJ databases">
        <title>Genomic Encyclopedia of Type Strains, Phase IV (KMG-IV): sequencing the most valuable type-strain genomes for metagenomic binning, comparative biology and taxonomic classification.</title>
        <authorList>
            <person name="Goeker M."/>
        </authorList>
    </citation>
    <scope>NUCLEOTIDE SEQUENCE [LARGE SCALE GENOMIC DNA]</scope>
    <source>
        <strain evidence="2 3">DSM 27163</strain>
    </source>
</reference>
<protein>
    <submittedName>
        <fullName evidence="2">NAD(P)-dependent dehydrogenase (Short-subunit alcohol dehydrogenase family)</fullName>
    </submittedName>
</protein>
<comment type="similarity">
    <text evidence="1">Belongs to the short-chain dehydrogenases/reductases (SDR) family.</text>
</comment>